<dbReference type="PROSITE" id="PS51000">
    <property type="entry name" value="HTH_DEOR_2"/>
    <property type="match status" value="1"/>
</dbReference>
<reference evidence="5" key="1">
    <citation type="submission" date="2009-09" db="EMBL/GenBank/DDBJ databases">
        <title>The complete chromosome of Sebaldella termitidis ATCC 33386.</title>
        <authorList>
            <consortium name="US DOE Joint Genome Institute (JGI-PGF)"/>
            <person name="Lucas S."/>
            <person name="Copeland A."/>
            <person name="Lapidus A."/>
            <person name="Glavina del Rio T."/>
            <person name="Dalin E."/>
            <person name="Tice H."/>
            <person name="Bruce D."/>
            <person name="Goodwin L."/>
            <person name="Pitluck S."/>
            <person name="Kyrpides N."/>
            <person name="Mavromatis K."/>
            <person name="Ivanova N."/>
            <person name="Mikhailova N."/>
            <person name="Sims D."/>
            <person name="Meincke L."/>
            <person name="Brettin T."/>
            <person name="Detter J.C."/>
            <person name="Han C."/>
            <person name="Larimer F."/>
            <person name="Land M."/>
            <person name="Hauser L."/>
            <person name="Markowitz V."/>
            <person name="Cheng J.F."/>
            <person name="Hugenholtz P."/>
            <person name="Woyke T."/>
            <person name="Wu D."/>
            <person name="Eisen J.A."/>
        </authorList>
    </citation>
    <scope>NUCLEOTIDE SEQUENCE [LARGE SCALE GENOMIC DNA]</scope>
    <source>
        <strain evidence="5">ATCC 33386 / NCTC 11300</strain>
    </source>
</reference>
<dbReference type="STRING" id="526218.Sterm_1070"/>
<dbReference type="PANTHER" id="PTHR30363:SF44">
    <property type="entry name" value="AGA OPERON TRANSCRIPTIONAL REPRESSOR-RELATED"/>
    <property type="match status" value="1"/>
</dbReference>
<gene>
    <name evidence="4" type="ordered locus">Sterm_1070</name>
</gene>
<evidence type="ECO:0000313" key="4">
    <source>
        <dbReference type="EMBL" id="ACZ07938.1"/>
    </source>
</evidence>
<dbReference type="Pfam" id="PF08220">
    <property type="entry name" value="HTH_DeoR"/>
    <property type="match status" value="1"/>
</dbReference>
<dbReference type="EMBL" id="CP001739">
    <property type="protein sequence ID" value="ACZ07938.1"/>
    <property type="molecule type" value="Genomic_DNA"/>
</dbReference>
<dbReference type="InterPro" id="IPR001034">
    <property type="entry name" value="DeoR_HTH"/>
</dbReference>
<dbReference type="InterPro" id="IPR014036">
    <property type="entry name" value="DeoR-like_C"/>
</dbReference>
<dbReference type="SMART" id="SM01134">
    <property type="entry name" value="DeoRC"/>
    <property type="match status" value="1"/>
</dbReference>
<dbReference type="SUPFAM" id="SSF46785">
    <property type="entry name" value="Winged helix' DNA-binding domain"/>
    <property type="match status" value="1"/>
</dbReference>
<dbReference type="Proteomes" id="UP000000845">
    <property type="component" value="Chromosome"/>
</dbReference>
<proteinExistence type="predicted"/>
<name>D1AFQ3_SEBTE</name>
<dbReference type="InterPro" id="IPR036388">
    <property type="entry name" value="WH-like_DNA-bd_sf"/>
</dbReference>
<dbReference type="AlphaFoldDB" id="D1AFQ3"/>
<protein>
    <submittedName>
        <fullName evidence="4">Transcriptional regulator, DeoR family</fullName>
    </submittedName>
</protein>
<dbReference type="PANTHER" id="PTHR30363">
    <property type="entry name" value="HTH-TYPE TRANSCRIPTIONAL REGULATOR SRLR-RELATED"/>
    <property type="match status" value="1"/>
</dbReference>
<accession>D1AFQ3</accession>
<reference evidence="4 5" key="2">
    <citation type="journal article" date="2010" name="Stand. Genomic Sci.">
        <title>Complete genome sequence of Sebaldella termitidis type strain (NCTC 11300).</title>
        <authorList>
            <person name="Harmon-Smith M."/>
            <person name="Celia L."/>
            <person name="Chertkov O."/>
            <person name="Lapidus A."/>
            <person name="Copeland A."/>
            <person name="Glavina Del Rio T."/>
            <person name="Nolan M."/>
            <person name="Lucas S."/>
            <person name="Tice H."/>
            <person name="Cheng J.F."/>
            <person name="Han C."/>
            <person name="Detter J.C."/>
            <person name="Bruce D."/>
            <person name="Goodwin L."/>
            <person name="Pitluck S."/>
            <person name="Pati A."/>
            <person name="Liolios K."/>
            <person name="Ivanova N."/>
            <person name="Mavromatis K."/>
            <person name="Mikhailova N."/>
            <person name="Chen A."/>
            <person name="Palaniappan K."/>
            <person name="Land M."/>
            <person name="Hauser L."/>
            <person name="Chang Y.J."/>
            <person name="Jeffries C.D."/>
            <person name="Brettin T."/>
            <person name="Goker M."/>
            <person name="Beck B."/>
            <person name="Bristow J."/>
            <person name="Eisen J.A."/>
            <person name="Markowitz V."/>
            <person name="Hugenholtz P."/>
            <person name="Kyrpides N.C."/>
            <person name="Klenk H.P."/>
            <person name="Chen F."/>
        </authorList>
    </citation>
    <scope>NUCLEOTIDE SEQUENCE [LARGE SCALE GENOMIC DNA]</scope>
    <source>
        <strain evidence="5">ATCC 33386 / NCTC 11300</strain>
    </source>
</reference>
<dbReference type="GO" id="GO:0003700">
    <property type="term" value="F:DNA-binding transcription factor activity"/>
    <property type="evidence" value="ECO:0007669"/>
    <property type="project" value="InterPro"/>
</dbReference>
<organism evidence="4 5">
    <name type="scientific">Sebaldella termitidis (strain ATCC 33386 / NCTC 11300)</name>
    <dbReference type="NCBI Taxonomy" id="526218"/>
    <lineage>
        <taxon>Bacteria</taxon>
        <taxon>Fusobacteriati</taxon>
        <taxon>Fusobacteriota</taxon>
        <taxon>Fusobacteriia</taxon>
        <taxon>Fusobacteriales</taxon>
        <taxon>Leptotrichiaceae</taxon>
        <taxon>Sebaldella</taxon>
    </lineage>
</organism>
<keyword evidence="2" id="KW-0804">Transcription</keyword>
<dbReference type="InterPro" id="IPR050313">
    <property type="entry name" value="Carb_Metab_HTH_regulators"/>
</dbReference>
<dbReference type="PRINTS" id="PR00037">
    <property type="entry name" value="HTHLACR"/>
</dbReference>
<dbReference type="InterPro" id="IPR037171">
    <property type="entry name" value="NagB/RpiA_transferase-like"/>
</dbReference>
<dbReference type="KEGG" id="str:Sterm_1070"/>
<dbReference type="InterPro" id="IPR036390">
    <property type="entry name" value="WH_DNA-bd_sf"/>
</dbReference>
<keyword evidence="1" id="KW-0805">Transcription regulation</keyword>
<dbReference type="HOGENOM" id="CLU_060699_1_4_0"/>
<dbReference type="Gene3D" id="1.10.10.10">
    <property type="entry name" value="Winged helix-like DNA-binding domain superfamily/Winged helix DNA-binding domain"/>
    <property type="match status" value="1"/>
</dbReference>
<dbReference type="RefSeq" id="WP_012860534.1">
    <property type="nucleotide sequence ID" value="NC_013517.1"/>
</dbReference>
<evidence type="ECO:0000259" key="3">
    <source>
        <dbReference type="PROSITE" id="PS51000"/>
    </source>
</evidence>
<sequence>MFLDERLNSIMEILNKEKKVKVNDLAKHFSISEVMIRKDLQRLETEGKLKRTHGGAILRKEIVHLSTLDERLINKTIQKSHIAKKIFASISENETIFLDVSSINYMVAELLAEEDKNLVLITNMPSISALFRKDSGTEIIITGGNYNKEIGGIVGSEAINCINKYKVDKAYLGSCGINLETGAVMNFQSEDGNTKKAVLSIAKKKFLIVETKKFECEGTFCFSSLNEFDTVITEKKQEQLSPNIKKLIKKFMIEFI</sequence>
<evidence type="ECO:0000256" key="2">
    <source>
        <dbReference type="ARBA" id="ARBA00023163"/>
    </source>
</evidence>
<feature type="domain" description="HTH deoR-type" evidence="3">
    <location>
        <begin position="3"/>
        <end position="58"/>
    </location>
</feature>
<evidence type="ECO:0000256" key="1">
    <source>
        <dbReference type="ARBA" id="ARBA00023015"/>
    </source>
</evidence>
<dbReference type="SMART" id="SM00420">
    <property type="entry name" value="HTH_DEOR"/>
    <property type="match status" value="1"/>
</dbReference>
<dbReference type="Pfam" id="PF00455">
    <property type="entry name" value="DeoRC"/>
    <property type="match status" value="1"/>
</dbReference>
<evidence type="ECO:0000313" key="5">
    <source>
        <dbReference type="Proteomes" id="UP000000845"/>
    </source>
</evidence>
<keyword evidence="5" id="KW-1185">Reference proteome</keyword>
<dbReference type="SUPFAM" id="SSF100950">
    <property type="entry name" value="NagB/RpiA/CoA transferase-like"/>
    <property type="match status" value="1"/>
</dbReference>
<dbReference type="eggNOG" id="COG1349">
    <property type="taxonomic scope" value="Bacteria"/>
</dbReference>